<keyword evidence="6 9" id="KW-0408">Iron</keyword>
<comment type="cofactor">
    <cofactor evidence="1 9">
        <name>[4Fe-4S] cluster</name>
        <dbReference type="ChEBI" id="CHEBI:49883"/>
    </cofactor>
</comment>
<comment type="subcellular location">
    <subcellularLocation>
        <location evidence="9">Cytoplasm</location>
    </subcellularLocation>
    <subcellularLocation>
        <location evidence="9">Mitochondrion intermembrane space</location>
    </subcellularLocation>
</comment>
<evidence type="ECO:0000259" key="10">
    <source>
        <dbReference type="Pfam" id="PF05093"/>
    </source>
</evidence>
<feature type="short sequence motif" description="Cx2C motif 1" evidence="9">
    <location>
        <begin position="283"/>
        <end position="286"/>
    </location>
</feature>
<feature type="binding site" evidence="9">
    <location>
        <position position="240"/>
    </location>
    <ligand>
        <name>[2Fe-2S] cluster</name>
        <dbReference type="ChEBI" id="CHEBI:190135"/>
    </ligand>
</feature>
<dbReference type="OrthoDB" id="311633at2759"/>
<dbReference type="GeneID" id="59237799"/>
<evidence type="ECO:0000256" key="5">
    <source>
        <dbReference type="ARBA" id="ARBA00022723"/>
    </source>
</evidence>
<name>A0A7H9B5Q6_ZYGMR</name>
<feature type="binding site" evidence="9">
    <location>
        <position position="283"/>
    </location>
    <ligand>
        <name>[4Fe-4S] cluster</name>
        <dbReference type="ChEBI" id="CHEBI:49883"/>
    </ligand>
</feature>
<comment type="domain">
    <text evidence="9">The twin Cx2C motifs are involved in the recognition by the mitochondrial MIA40-ERV1 disulfide relay system. The formation of 2 disulfide bonds in the Cx2C motifs through dithiol/disulfide exchange reactions effectively traps the protein in the mitochondrial intermembrane space.</text>
</comment>
<feature type="binding site" evidence="9">
    <location>
        <position position="235"/>
    </location>
    <ligand>
        <name>[2Fe-2S] cluster</name>
        <dbReference type="ChEBI" id="CHEBI:190135"/>
    </ligand>
</feature>
<dbReference type="InterPro" id="IPR007785">
    <property type="entry name" value="Anamorsin"/>
</dbReference>
<evidence type="ECO:0000256" key="2">
    <source>
        <dbReference type="ARBA" id="ARBA00008169"/>
    </source>
</evidence>
<evidence type="ECO:0000256" key="3">
    <source>
        <dbReference type="ARBA" id="ARBA00022485"/>
    </source>
</evidence>
<accession>A0A7H9B5Q6</accession>
<dbReference type="InterPro" id="IPR046408">
    <property type="entry name" value="CIAPIN1"/>
</dbReference>
<dbReference type="AlphaFoldDB" id="A0A7H9B5Q6"/>
<evidence type="ECO:0000256" key="4">
    <source>
        <dbReference type="ARBA" id="ARBA00022490"/>
    </source>
</evidence>
<dbReference type="KEGG" id="zmk:HG535_0F05530"/>
<feature type="domain" description="Anamorsin C-terminal" evidence="10">
    <location>
        <begin position="220"/>
        <end position="313"/>
    </location>
</feature>
<evidence type="ECO:0000256" key="1">
    <source>
        <dbReference type="ARBA" id="ARBA00001966"/>
    </source>
</evidence>
<dbReference type="GO" id="GO:0005758">
    <property type="term" value="C:mitochondrial intermembrane space"/>
    <property type="evidence" value="ECO:0007669"/>
    <property type="project" value="UniProtKB-SubCell"/>
</dbReference>
<dbReference type="GO" id="GO:0016226">
    <property type="term" value="P:iron-sulfur cluster assembly"/>
    <property type="evidence" value="ECO:0007669"/>
    <property type="project" value="UniProtKB-UniRule"/>
</dbReference>
<evidence type="ECO:0000256" key="8">
    <source>
        <dbReference type="ARBA" id="ARBA00023128"/>
    </source>
</evidence>
<feature type="region of interest" description="Fe-S binding site B" evidence="9">
    <location>
        <begin position="283"/>
        <end position="297"/>
    </location>
</feature>
<sequence>MTEGKSALVLIHPAVTTTPEKVIKVAQEAASEGVNVEDQFLINKLNDESATLAKGKYDVIYYITPESAEEIKFPSKLVPVIADSLKDGGLFFGLSDVYKVDALINGFDISRDKERYVWKKNSTNLSQGPAVIPLKARNKNSAPKNLPRFKKSPSAKLPVFKRKSEEPVKIARHIDDLDDDSDEEAQQFKAQFLKNLEVADELIEEEELITKNDQENDGITMITCKMTKTKRKKACKDCTCGLKEQEENEVEAVRKKQDTVVKLTDEDLTEIDFTIQGKRIGGCGSCSLGDAFRCSGCPYLGLPAFKPGQPINLNSIMDDL</sequence>
<dbReference type="PANTHER" id="PTHR13273:SF14">
    <property type="entry name" value="ANAMORSIN"/>
    <property type="match status" value="1"/>
</dbReference>
<dbReference type="RefSeq" id="XP_037145766.1">
    <property type="nucleotide sequence ID" value="XM_037289871.1"/>
</dbReference>
<keyword evidence="4 9" id="KW-0963">Cytoplasm</keyword>
<protein>
    <submittedName>
        <fullName evidence="12">Uncharacterized protein</fullName>
    </submittedName>
</protein>
<keyword evidence="3 9" id="KW-0004">4Fe-4S</keyword>
<keyword evidence="7 9" id="KW-0411">Iron-sulfur</keyword>
<evidence type="ECO:0000256" key="6">
    <source>
        <dbReference type="ARBA" id="ARBA00023004"/>
    </source>
</evidence>
<feature type="short sequence motif" description="Cx2C motif 2" evidence="9">
    <location>
        <begin position="294"/>
        <end position="297"/>
    </location>
</feature>
<feature type="region of interest" description="Fe-S binding site A" evidence="9">
    <location>
        <begin position="224"/>
        <end position="240"/>
    </location>
</feature>
<evidence type="ECO:0000313" key="12">
    <source>
        <dbReference type="EMBL" id="QLG74041.1"/>
    </source>
</evidence>
<dbReference type="Pfam" id="PF16803">
    <property type="entry name" value="DRE2_N"/>
    <property type="match status" value="1"/>
</dbReference>
<feature type="binding site" evidence="9">
    <location>
        <position position="297"/>
    </location>
    <ligand>
        <name>[4Fe-4S] cluster</name>
        <dbReference type="ChEBI" id="CHEBI:49883"/>
    </ligand>
</feature>
<feature type="domain" description="Fe-S cluster assembly protein Dre2 N-terminal" evidence="11">
    <location>
        <begin position="6"/>
        <end position="135"/>
    </location>
</feature>
<reference evidence="12 13" key="1">
    <citation type="submission" date="2020-07" db="EMBL/GenBank/DDBJ databases">
        <title>The yeast mating-type switching endonuclease HO is a domesticated member of an unorthodox homing genetic element family.</title>
        <authorList>
            <person name="Coughlan A.Y."/>
            <person name="Lombardi L."/>
            <person name="Braun-Galleani S."/>
            <person name="Martos A.R."/>
            <person name="Galeote V."/>
            <person name="Bigey F."/>
            <person name="Dequin S."/>
            <person name="Byrne K.P."/>
            <person name="Wolfe K.H."/>
        </authorList>
    </citation>
    <scope>NUCLEOTIDE SEQUENCE [LARGE SCALE GENOMIC DNA]</scope>
    <source>
        <strain evidence="12 13">NRRL Y-6702</strain>
    </source>
</reference>
<evidence type="ECO:0000313" key="13">
    <source>
        <dbReference type="Proteomes" id="UP000509704"/>
    </source>
</evidence>
<keyword evidence="9" id="KW-0001">2Fe-2S</keyword>
<keyword evidence="13" id="KW-1185">Reference proteome</keyword>
<dbReference type="GO" id="GO:0009055">
    <property type="term" value="F:electron transfer activity"/>
    <property type="evidence" value="ECO:0007669"/>
    <property type="project" value="UniProtKB-UniRule"/>
</dbReference>
<dbReference type="HAMAP" id="MF_03115">
    <property type="entry name" value="Anamorsin"/>
    <property type="match status" value="1"/>
</dbReference>
<gene>
    <name evidence="12" type="ORF">HG535_0F05530</name>
</gene>
<organism evidence="12 13">
    <name type="scientific">Zygotorulaspora mrakii</name>
    <name type="common">Zygosaccharomyces mrakii</name>
    <dbReference type="NCBI Taxonomy" id="42260"/>
    <lineage>
        <taxon>Eukaryota</taxon>
        <taxon>Fungi</taxon>
        <taxon>Dikarya</taxon>
        <taxon>Ascomycota</taxon>
        <taxon>Saccharomycotina</taxon>
        <taxon>Saccharomycetes</taxon>
        <taxon>Saccharomycetales</taxon>
        <taxon>Saccharomycetaceae</taxon>
        <taxon>Zygotorulaspora</taxon>
    </lineage>
</organism>
<dbReference type="Gene3D" id="3.40.50.11000">
    <property type="entry name" value="Fe-S cluster assembly protein Dre2, N-terminal domain"/>
    <property type="match status" value="1"/>
</dbReference>
<dbReference type="EMBL" id="CP058609">
    <property type="protein sequence ID" value="QLG74041.1"/>
    <property type="molecule type" value="Genomic_DNA"/>
</dbReference>
<feature type="binding site" evidence="9">
    <location>
        <position position="286"/>
    </location>
    <ligand>
        <name>[4Fe-4S] cluster</name>
        <dbReference type="ChEBI" id="CHEBI:49883"/>
    </ligand>
</feature>
<evidence type="ECO:0000256" key="7">
    <source>
        <dbReference type="ARBA" id="ARBA00023014"/>
    </source>
</evidence>
<keyword evidence="8 9" id="KW-0496">Mitochondrion</keyword>
<evidence type="ECO:0000256" key="9">
    <source>
        <dbReference type="HAMAP-Rule" id="MF_03115"/>
    </source>
</evidence>
<keyword evidence="5 9" id="KW-0479">Metal-binding</keyword>
<feature type="binding site" evidence="9">
    <location>
        <position position="224"/>
    </location>
    <ligand>
        <name>[2Fe-2S] cluster</name>
        <dbReference type="ChEBI" id="CHEBI:190135"/>
    </ligand>
</feature>
<comment type="cofactor">
    <cofactor evidence="9">
        <name>[2Fe-2S] cluster</name>
        <dbReference type="ChEBI" id="CHEBI:190135"/>
    </cofactor>
</comment>
<comment type="domain">
    <text evidence="9">The N-terminal domain has structural similarity with S-adenosyl-L-methionine-dependent methyltransferases, but does not bind S-adenosyl-L-methionine. It is required for correct assembly of the 2 Fe-S clusters.</text>
</comment>
<dbReference type="GO" id="GO:0051537">
    <property type="term" value="F:2 iron, 2 sulfur cluster binding"/>
    <property type="evidence" value="ECO:0007669"/>
    <property type="project" value="UniProtKB-UniRule"/>
</dbReference>
<comment type="domain">
    <text evidence="9">The C-terminal domain binds 2 Fe-S clusters but is otherwise mostly in an intrinsically disordered conformation.</text>
</comment>
<proteinExistence type="inferred from homology"/>
<evidence type="ECO:0000259" key="11">
    <source>
        <dbReference type="Pfam" id="PF16803"/>
    </source>
</evidence>
<comment type="similarity">
    <text evidence="2 9">Belongs to the anamorsin family.</text>
</comment>
<comment type="caution">
    <text evidence="9">Lacks conserved residue(s) required for the propagation of feature annotation.</text>
</comment>
<dbReference type="GO" id="GO:0051539">
    <property type="term" value="F:4 iron, 4 sulfur cluster binding"/>
    <property type="evidence" value="ECO:0007669"/>
    <property type="project" value="UniProtKB-KW"/>
</dbReference>
<dbReference type="Proteomes" id="UP000509704">
    <property type="component" value="Chromosome 6"/>
</dbReference>
<dbReference type="PANTHER" id="PTHR13273">
    <property type="entry name" value="ANAMORSIN"/>
    <property type="match status" value="1"/>
</dbReference>
<dbReference type="GO" id="GO:0046872">
    <property type="term" value="F:metal ion binding"/>
    <property type="evidence" value="ECO:0007669"/>
    <property type="project" value="UniProtKB-KW"/>
</dbReference>
<feature type="binding site" evidence="9">
    <location>
        <position position="238"/>
    </location>
    <ligand>
        <name>[2Fe-2S] cluster</name>
        <dbReference type="ChEBI" id="CHEBI:190135"/>
    </ligand>
</feature>
<feature type="binding site" evidence="9">
    <location>
        <position position="294"/>
    </location>
    <ligand>
        <name>[4Fe-4S] cluster</name>
        <dbReference type="ChEBI" id="CHEBI:49883"/>
    </ligand>
</feature>
<dbReference type="InterPro" id="IPR031838">
    <property type="entry name" value="Dre2_N"/>
</dbReference>
<dbReference type="Pfam" id="PF05093">
    <property type="entry name" value="CIAPIN1"/>
    <property type="match status" value="1"/>
</dbReference>